<name>A0AAJ7WI92_9ACAR</name>
<gene>
    <name evidence="4" type="primary">LOC100902320</name>
</gene>
<accession>A0AAJ7WI92</accession>
<dbReference type="GeneID" id="100902320"/>
<dbReference type="AlphaFoldDB" id="A0AAJ7WI92"/>
<evidence type="ECO:0000259" key="2">
    <source>
        <dbReference type="Pfam" id="PF21599"/>
    </source>
</evidence>
<feature type="region of interest" description="Disordered" evidence="1">
    <location>
        <begin position="264"/>
        <end position="316"/>
    </location>
</feature>
<feature type="region of interest" description="Disordered" evidence="1">
    <location>
        <begin position="424"/>
        <end position="600"/>
    </location>
</feature>
<organism evidence="3 4">
    <name type="scientific">Galendromus occidentalis</name>
    <name type="common">western predatory mite</name>
    <dbReference type="NCBI Taxonomy" id="34638"/>
    <lineage>
        <taxon>Eukaryota</taxon>
        <taxon>Metazoa</taxon>
        <taxon>Ecdysozoa</taxon>
        <taxon>Arthropoda</taxon>
        <taxon>Chelicerata</taxon>
        <taxon>Arachnida</taxon>
        <taxon>Acari</taxon>
        <taxon>Parasitiformes</taxon>
        <taxon>Mesostigmata</taxon>
        <taxon>Gamasina</taxon>
        <taxon>Phytoseioidea</taxon>
        <taxon>Phytoseiidae</taxon>
        <taxon>Typhlodrominae</taxon>
        <taxon>Galendromus</taxon>
    </lineage>
</organism>
<reference evidence="4" key="1">
    <citation type="submission" date="2025-08" db="UniProtKB">
        <authorList>
            <consortium name="RefSeq"/>
        </authorList>
    </citation>
    <scope>IDENTIFICATION</scope>
</reference>
<dbReference type="PANTHER" id="PTHR47086:SF4">
    <property type="entry name" value="BTB DOMAIN-CONTAINING PROTEIN"/>
    <property type="match status" value="1"/>
</dbReference>
<evidence type="ECO:0000256" key="1">
    <source>
        <dbReference type="SAM" id="MobiDB-lite"/>
    </source>
</evidence>
<protein>
    <submittedName>
        <fullName evidence="4">Uncharacterized protein LOC100902320</fullName>
    </submittedName>
</protein>
<keyword evidence="3" id="KW-1185">Reference proteome</keyword>
<dbReference type="RefSeq" id="XP_028967832.1">
    <property type="nucleotide sequence ID" value="XM_029111999.1"/>
</dbReference>
<feature type="domain" description="ZSWIM3 N-terminal" evidence="2">
    <location>
        <begin position="144"/>
        <end position="242"/>
    </location>
</feature>
<dbReference type="PANTHER" id="PTHR47086">
    <property type="entry name" value="BTB DOMAIN-CONTAINING PROTEIN"/>
    <property type="match status" value="1"/>
</dbReference>
<dbReference type="Pfam" id="PF21599">
    <property type="entry name" value="ZSWIM3_N"/>
    <property type="match status" value="1"/>
</dbReference>
<evidence type="ECO:0000313" key="4">
    <source>
        <dbReference type="RefSeq" id="XP_028967832.1"/>
    </source>
</evidence>
<dbReference type="Proteomes" id="UP000694867">
    <property type="component" value="Unplaced"/>
</dbReference>
<dbReference type="KEGG" id="goe:100902320"/>
<feature type="compositionally biased region" description="Polar residues" evidence="1">
    <location>
        <begin position="449"/>
        <end position="476"/>
    </location>
</feature>
<evidence type="ECO:0000313" key="3">
    <source>
        <dbReference type="Proteomes" id="UP000694867"/>
    </source>
</evidence>
<dbReference type="InterPro" id="IPR048325">
    <property type="entry name" value="ZSWIM3_N"/>
</dbReference>
<feature type="compositionally biased region" description="Low complexity" evidence="1">
    <location>
        <begin position="500"/>
        <end position="514"/>
    </location>
</feature>
<dbReference type="InterPro" id="IPR040854">
    <property type="entry name" value="ZSWIM9"/>
</dbReference>
<feature type="compositionally biased region" description="Polar residues" evidence="1">
    <location>
        <begin position="299"/>
        <end position="314"/>
    </location>
</feature>
<feature type="compositionally biased region" description="Low complexity" evidence="1">
    <location>
        <begin position="561"/>
        <end position="580"/>
    </location>
</feature>
<sequence>MELPKKRSGQKTVERKPINEATLAGGRSYHPTFSYISLISIVHDIDANPAKVTRPVRWNCDYDTACCSYGIANAEPEFCYREMLRSQIVSSPPSMGACEESMDSNNNLHNAASSGAMQPSPGIAQSSVNIDTYPCFKEVFLGQKEFETFDEFSQLFSRFEKRSRFLFRVKNSSSVEAENRRRKDQIDSAIKYSGLVLCCVNSELGHGKPSNRSGQCKAHIYLRYRSQTRRLAIMTATHIHNHPQEEGASLNTRICVTERLGRQDRLAPRRKGARSSKPLLSSVMPPHSSQFVGRGRSFGLSSNSPPETVLSTPSASPPVPLDLRAGSVPGGVLSHPFLSGLPFLLPGAGHLNSDAFLSRLIQAQGGISGALSGVVPSSTSPSEFLAQMRVGSPLHGSGLVPPFSPDSLLGQRLSSFRPFVGAHAPPLPDESAGTSRAFSPGSLPPHLQSHFSHNVQNGITPPRSVSNGSNPNSTASGVLEPECLLRTTEAKRQRLSPCGSETSTTTSMNVVTSNGFAETRSFDGEADIDVSDASRRSPRTRGADDEEVTLVQDLSTKSGLSRRASSASSPVEVPVSPVSRTSASSPIGPEDQDPPTNQQPVSIIVRTGSSEYELRWEQLESLFRLCAKCGGGVDEISDSDHGAKSSTFNGVSSKSVAAINGSIQGEAGPITVETLCQLARRQRDHSHPDPYNSER</sequence>
<proteinExistence type="predicted"/>